<dbReference type="SUPFAM" id="SSF53720">
    <property type="entry name" value="ALDH-like"/>
    <property type="match status" value="1"/>
</dbReference>
<dbReference type="Pfam" id="PF00171">
    <property type="entry name" value="Aldedh"/>
    <property type="match status" value="1"/>
</dbReference>
<dbReference type="Gene3D" id="3.40.605.10">
    <property type="entry name" value="Aldehyde Dehydrogenase, Chain A, domain 1"/>
    <property type="match status" value="1"/>
</dbReference>
<comment type="similarity">
    <text evidence="1">Belongs to the aldehyde dehydrogenase family.</text>
</comment>
<proteinExistence type="inferred from homology"/>
<keyword evidence="5" id="KW-1185">Reference proteome</keyword>
<feature type="domain" description="Aldehyde dehydrogenase" evidence="3">
    <location>
        <begin position="5"/>
        <end position="92"/>
    </location>
</feature>
<gene>
    <name evidence="4" type="ORF">HRQ87_14915</name>
</gene>
<dbReference type="InterPro" id="IPR016161">
    <property type="entry name" value="Ald_DH/histidinol_DH"/>
</dbReference>
<organism evidence="4 5">
    <name type="scientific">Parasulfitobacter algicola</name>
    <dbReference type="NCBI Taxonomy" id="2614809"/>
    <lineage>
        <taxon>Bacteria</taxon>
        <taxon>Pseudomonadati</taxon>
        <taxon>Pseudomonadota</taxon>
        <taxon>Alphaproteobacteria</taxon>
        <taxon>Rhodobacterales</taxon>
        <taxon>Roseobacteraceae</taxon>
        <taxon>Parasulfitobacter</taxon>
    </lineage>
</organism>
<sequence>MQAASTGNTFDILKPSTRQRIAILPDMGQPEANFAIDVAYQAQKEWAACMGKDRDAVLRRLYDLILANCDDLAVILTAEMGKPLAEAKSEILYQFMHGAANGSVSRTCHS</sequence>
<comment type="caution">
    <text evidence="4">The sequence shown here is derived from an EMBL/GenBank/DDBJ whole genome shotgun (WGS) entry which is preliminary data.</text>
</comment>
<dbReference type="PANTHER" id="PTHR43353:SF5">
    <property type="entry name" value="SUCCINATE-SEMIALDEHYDE DEHYDROGENASE, MITOCHONDRIAL"/>
    <property type="match status" value="1"/>
</dbReference>
<evidence type="ECO:0000313" key="4">
    <source>
        <dbReference type="EMBL" id="NSX56087.1"/>
    </source>
</evidence>
<evidence type="ECO:0000313" key="5">
    <source>
        <dbReference type="Proteomes" id="UP000777935"/>
    </source>
</evidence>
<evidence type="ECO:0000256" key="2">
    <source>
        <dbReference type="ARBA" id="ARBA00023002"/>
    </source>
</evidence>
<dbReference type="EMBL" id="JABUFE010000010">
    <property type="protein sequence ID" value="NSX56087.1"/>
    <property type="molecule type" value="Genomic_DNA"/>
</dbReference>
<name>A0ABX2IT58_9RHOB</name>
<dbReference type="RefSeq" id="WP_174139243.1">
    <property type="nucleotide sequence ID" value="NZ_JABUFE010000010.1"/>
</dbReference>
<dbReference type="InterPro" id="IPR050740">
    <property type="entry name" value="Aldehyde_DH_Superfamily"/>
</dbReference>
<evidence type="ECO:0000256" key="1">
    <source>
        <dbReference type="ARBA" id="ARBA00009986"/>
    </source>
</evidence>
<dbReference type="PANTHER" id="PTHR43353">
    <property type="entry name" value="SUCCINATE-SEMIALDEHYDE DEHYDROGENASE, MITOCHONDRIAL"/>
    <property type="match status" value="1"/>
</dbReference>
<accession>A0ABX2IT58</accession>
<dbReference type="InterPro" id="IPR015590">
    <property type="entry name" value="Aldehyde_DH_dom"/>
</dbReference>
<reference evidence="4 5" key="1">
    <citation type="submission" date="2020-06" db="EMBL/GenBank/DDBJ databases">
        <title>Sulfitobacter algicola sp. nov., isolated from green algae.</title>
        <authorList>
            <person name="Wang C."/>
        </authorList>
    </citation>
    <scope>NUCLEOTIDE SEQUENCE [LARGE SCALE GENOMIC DNA]</scope>
    <source>
        <strain evidence="4 5">1151</strain>
    </source>
</reference>
<protein>
    <submittedName>
        <fullName evidence="4">Aldehyde dehydrogenase family protein</fullName>
    </submittedName>
</protein>
<evidence type="ECO:0000259" key="3">
    <source>
        <dbReference type="Pfam" id="PF00171"/>
    </source>
</evidence>
<dbReference type="InterPro" id="IPR016162">
    <property type="entry name" value="Ald_DH_N"/>
</dbReference>
<dbReference type="Proteomes" id="UP000777935">
    <property type="component" value="Unassembled WGS sequence"/>
</dbReference>
<keyword evidence="2" id="KW-0560">Oxidoreductase</keyword>